<dbReference type="EMBL" id="JAGSHT010000021">
    <property type="protein sequence ID" value="MBZ2198790.1"/>
    <property type="molecule type" value="Genomic_DNA"/>
</dbReference>
<evidence type="ECO:0000256" key="1">
    <source>
        <dbReference type="SAM" id="MobiDB-lite"/>
    </source>
</evidence>
<reference evidence="2 3" key="1">
    <citation type="submission" date="2021-04" db="EMBL/GenBank/DDBJ databases">
        <title>Ruania sp. nov., isolated from sandy soil of mangrove forest.</title>
        <authorList>
            <person name="Ge X."/>
            <person name="Huang R."/>
            <person name="Liu W."/>
        </authorList>
    </citation>
    <scope>NUCLEOTIDE SEQUENCE [LARGE SCALE GENOMIC DNA]</scope>
    <source>
        <strain evidence="2 3">N2-46</strain>
    </source>
</reference>
<dbReference type="RefSeq" id="WP_223410209.1">
    <property type="nucleotide sequence ID" value="NZ_JAGSHT010000021.1"/>
</dbReference>
<dbReference type="Proteomes" id="UP000826651">
    <property type="component" value="Unassembled WGS sequence"/>
</dbReference>
<gene>
    <name evidence="2" type="ORF">KCQ71_21770</name>
</gene>
<feature type="compositionally biased region" description="Pro residues" evidence="1">
    <location>
        <begin position="186"/>
        <end position="195"/>
    </location>
</feature>
<evidence type="ECO:0000313" key="2">
    <source>
        <dbReference type="EMBL" id="MBZ2198790.1"/>
    </source>
</evidence>
<name>A0ABS7SGD7_9MICO</name>
<feature type="region of interest" description="Disordered" evidence="1">
    <location>
        <begin position="181"/>
        <end position="202"/>
    </location>
</feature>
<proteinExistence type="predicted"/>
<keyword evidence="3" id="KW-1185">Reference proteome</keyword>
<protein>
    <submittedName>
        <fullName evidence="2">Uncharacterized protein</fullName>
    </submittedName>
</protein>
<evidence type="ECO:0000313" key="3">
    <source>
        <dbReference type="Proteomes" id="UP000826651"/>
    </source>
</evidence>
<sequence length="327" mass="33520">MPDGGARVLDAGLARSKHLLLLGADVTDDEVEALVLSRFPEAGRVNATVLALTPQSALEGPWAVPEPAALGAGPEVTQAYAIAVPAERGDPVPEDLRGLGGILDAFADGPPVGHELAIIEFAQAAARRLGGAVRVAGTGALITPEPGVDLAVHSEVWLHPEALVHVLTPALPGVALHLGPVADPGAQPPTAPAPRPAGTEDLDEGERAWIQAEADAFDAHALAAEPATEAYGAVCALPDGGTVAVEVEAEVSVPLVLEGLDWARSGVIRYDLRWFPADPEAYHSAPLDAPTLVARERATALVEGAARALLDAIGGETTDDDGFLVDP</sequence>
<accession>A0ABS7SGD7</accession>
<organism evidence="2 3">
    <name type="scientific">Occultella gossypii</name>
    <dbReference type="NCBI Taxonomy" id="2800820"/>
    <lineage>
        <taxon>Bacteria</taxon>
        <taxon>Bacillati</taxon>
        <taxon>Actinomycetota</taxon>
        <taxon>Actinomycetes</taxon>
        <taxon>Micrococcales</taxon>
        <taxon>Ruaniaceae</taxon>
        <taxon>Occultella</taxon>
    </lineage>
</organism>
<comment type="caution">
    <text evidence="2">The sequence shown here is derived from an EMBL/GenBank/DDBJ whole genome shotgun (WGS) entry which is preliminary data.</text>
</comment>